<feature type="transmembrane region" description="Helical" evidence="6">
    <location>
        <begin position="252"/>
        <end position="272"/>
    </location>
</feature>
<keyword evidence="4 6" id="KW-1133">Transmembrane helix</keyword>
<dbReference type="InterPro" id="IPR020846">
    <property type="entry name" value="MFS_dom"/>
</dbReference>
<dbReference type="Proteomes" id="UP000298460">
    <property type="component" value="Unassembled WGS sequence"/>
</dbReference>
<feature type="transmembrane region" description="Helical" evidence="6">
    <location>
        <begin position="371"/>
        <end position="394"/>
    </location>
</feature>
<evidence type="ECO:0000256" key="5">
    <source>
        <dbReference type="ARBA" id="ARBA00023136"/>
    </source>
</evidence>
<dbReference type="Pfam" id="PF07690">
    <property type="entry name" value="MFS_1"/>
    <property type="match status" value="1"/>
</dbReference>
<name>A0A4Z0RC88_9FIRM</name>
<feature type="transmembrane region" description="Helical" evidence="6">
    <location>
        <begin position="400"/>
        <end position="421"/>
    </location>
</feature>
<feature type="transmembrane region" description="Helical" evidence="6">
    <location>
        <begin position="157"/>
        <end position="176"/>
    </location>
</feature>
<dbReference type="SUPFAM" id="SSF103473">
    <property type="entry name" value="MFS general substrate transporter"/>
    <property type="match status" value="1"/>
</dbReference>
<keyword evidence="3 6" id="KW-0812">Transmembrane</keyword>
<dbReference type="Gene3D" id="1.20.1250.20">
    <property type="entry name" value="MFS general substrate transporter like domains"/>
    <property type="match status" value="2"/>
</dbReference>
<evidence type="ECO:0000313" key="9">
    <source>
        <dbReference type="Proteomes" id="UP000298460"/>
    </source>
</evidence>
<evidence type="ECO:0000256" key="2">
    <source>
        <dbReference type="ARBA" id="ARBA00022448"/>
    </source>
</evidence>
<feature type="transmembrane region" description="Helical" evidence="6">
    <location>
        <begin position="188"/>
        <end position="207"/>
    </location>
</feature>
<feature type="domain" description="Major facilitator superfamily (MFS) profile" evidence="7">
    <location>
        <begin position="31"/>
        <end position="426"/>
    </location>
</feature>
<dbReference type="PROSITE" id="PS50850">
    <property type="entry name" value="MFS"/>
    <property type="match status" value="1"/>
</dbReference>
<dbReference type="AlphaFoldDB" id="A0A4Z0RC88"/>
<dbReference type="GO" id="GO:0005886">
    <property type="term" value="C:plasma membrane"/>
    <property type="evidence" value="ECO:0007669"/>
    <property type="project" value="UniProtKB-SubCell"/>
</dbReference>
<feature type="transmembrane region" description="Helical" evidence="6">
    <location>
        <begin position="96"/>
        <end position="116"/>
    </location>
</feature>
<proteinExistence type="predicted"/>
<dbReference type="EMBL" id="SPQQ01000001">
    <property type="protein sequence ID" value="TGE39945.1"/>
    <property type="molecule type" value="Genomic_DNA"/>
</dbReference>
<dbReference type="OrthoDB" id="65739at2"/>
<evidence type="ECO:0000256" key="4">
    <source>
        <dbReference type="ARBA" id="ARBA00022989"/>
    </source>
</evidence>
<dbReference type="GO" id="GO:0061513">
    <property type="term" value="F:glucose 6-phosphate:phosphate antiporter activity"/>
    <property type="evidence" value="ECO:0007669"/>
    <property type="project" value="TreeGrafter"/>
</dbReference>
<evidence type="ECO:0000256" key="6">
    <source>
        <dbReference type="SAM" id="Phobius"/>
    </source>
</evidence>
<dbReference type="InterPro" id="IPR051337">
    <property type="entry name" value="OPA_Antiporter"/>
</dbReference>
<feature type="transmembrane region" description="Helical" evidence="6">
    <location>
        <begin position="278"/>
        <end position="299"/>
    </location>
</feature>
<comment type="subcellular location">
    <subcellularLocation>
        <location evidence="1">Cell membrane</location>
        <topology evidence="1">Multi-pass membrane protein</topology>
    </subcellularLocation>
</comment>
<comment type="caution">
    <text evidence="8">The sequence shown here is derived from an EMBL/GenBank/DDBJ whole genome shotgun (WGS) entry which is preliminary data.</text>
</comment>
<accession>A0A4Z0RC88</accession>
<evidence type="ECO:0000313" key="8">
    <source>
        <dbReference type="EMBL" id="TGE39945.1"/>
    </source>
</evidence>
<feature type="transmembrane region" description="Helical" evidence="6">
    <location>
        <begin position="122"/>
        <end position="145"/>
    </location>
</feature>
<dbReference type="InterPro" id="IPR036259">
    <property type="entry name" value="MFS_trans_sf"/>
</dbReference>
<reference evidence="8 9" key="1">
    <citation type="submission" date="2019-03" db="EMBL/GenBank/DDBJ databases">
        <title>Draft Genome Sequence of Desulfosporosinus fructosivorans Strain 63.6F, Isolated from Marine Sediment in the Baltic Sea.</title>
        <authorList>
            <person name="Hausmann B."/>
            <person name="Vandieken V."/>
            <person name="Pjevac P."/>
            <person name="Schreck K."/>
            <person name="Herbold C.W."/>
            <person name="Loy A."/>
        </authorList>
    </citation>
    <scope>NUCLEOTIDE SEQUENCE [LARGE SCALE GENOMIC DNA]</scope>
    <source>
        <strain evidence="8 9">63.6F</strain>
    </source>
</reference>
<dbReference type="InterPro" id="IPR011701">
    <property type="entry name" value="MFS"/>
</dbReference>
<evidence type="ECO:0000259" key="7">
    <source>
        <dbReference type="PROSITE" id="PS50850"/>
    </source>
</evidence>
<evidence type="ECO:0000256" key="1">
    <source>
        <dbReference type="ARBA" id="ARBA00004651"/>
    </source>
</evidence>
<evidence type="ECO:0000256" key="3">
    <source>
        <dbReference type="ARBA" id="ARBA00022692"/>
    </source>
</evidence>
<keyword evidence="9" id="KW-1185">Reference proteome</keyword>
<feature type="transmembrane region" description="Helical" evidence="6">
    <location>
        <begin position="311"/>
        <end position="332"/>
    </location>
</feature>
<organism evidence="8 9">
    <name type="scientific">Desulfosporosinus fructosivorans</name>
    <dbReference type="NCBI Taxonomy" id="2018669"/>
    <lineage>
        <taxon>Bacteria</taxon>
        <taxon>Bacillati</taxon>
        <taxon>Bacillota</taxon>
        <taxon>Clostridia</taxon>
        <taxon>Eubacteriales</taxon>
        <taxon>Desulfitobacteriaceae</taxon>
        <taxon>Desulfosporosinus</taxon>
    </lineage>
</organism>
<protein>
    <submittedName>
        <fullName evidence="8">MFS transporter</fullName>
    </submittedName>
</protein>
<sequence length="430" mass="45465">MLFELVVCKESVSVIQRNTNTNNGIHYGWMVVFGGFLTQIILMISLQTLPIIMAEVKIGLNLTNASAGTIMSVFGLTYAGCSFIWGYIADRFGARFAVTAAGIISALMVILFGFVGDSFTKALIIFALVGFGAAGIYSATIPKLIGAWFHPSKRGRAMSLITPGGVLTAAVLGIVAPKLSKAFGWQSTFVILGAVALVCTILIYVIVRNRAADKGLTPIGSPLDVIVDSVPAAKEGGFGEVLKMRITWQLGIMYIFWQLAFMTITVFLAVSVRGAGFTAVQAGLAVTIYSLCQLVGQQIWGPLSDRIERKFVIGIAGIWWAVFAMGYIFVFGSGLSNMYIVVGLMGVGMGMVPVLLASFTDYFPMEVRGTGAGVISTFATVGRFFGPMVAGIVADATGKVSSVFGFAGAMMLIAALIALALPSLRNKAAA</sequence>
<dbReference type="PANTHER" id="PTHR43826:SF3">
    <property type="entry name" value="GLUCOSE-6-PHOSPHATE EXCHANGER SLC37A4"/>
    <property type="match status" value="1"/>
</dbReference>
<keyword evidence="5 6" id="KW-0472">Membrane</keyword>
<keyword evidence="2" id="KW-0813">Transport</keyword>
<dbReference type="PANTHER" id="PTHR43826">
    <property type="entry name" value="GLUCOSE-6-PHOSPHATE EXCHANGER SLC37A4"/>
    <property type="match status" value="1"/>
</dbReference>
<feature type="transmembrane region" description="Helical" evidence="6">
    <location>
        <begin position="27"/>
        <end position="53"/>
    </location>
</feature>
<gene>
    <name evidence="8" type="ORF">E4K67_02905</name>
</gene>
<feature type="transmembrane region" description="Helical" evidence="6">
    <location>
        <begin position="338"/>
        <end position="359"/>
    </location>
</feature>
<dbReference type="GO" id="GO:0035435">
    <property type="term" value="P:phosphate ion transmembrane transport"/>
    <property type="evidence" value="ECO:0007669"/>
    <property type="project" value="TreeGrafter"/>
</dbReference>
<feature type="transmembrane region" description="Helical" evidence="6">
    <location>
        <begin position="65"/>
        <end position="89"/>
    </location>
</feature>